<evidence type="ECO:0008006" key="2">
    <source>
        <dbReference type="Google" id="ProtNLM"/>
    </source>
</evidence>
<organism evidence="1">
    <name type="scientific">uncultured delta proteobacterium</name>
    <dbReference type="NCBI Taxonomy" id="34034"/>
    <lineage>
        <taxon>Bacteria</taxon>
        <taxon>Deltaproteobacteria</taxon>
        <taxon>environmental samples</taxon>
    </lineage>
</organism>
<protein>
    <recommendedName>
        <fullName evidence="2">DUF5610 domain-containing protein</fullName>
    </recommendedName>
</protein>
<evidence type="ECO:0000313" key="1">
    <source>
        <dbReference type="EMBL" id="SBV91020.1"/>
    </source>
</evidence>
<gene>
    <name evidence="1" type="ORF">KL86DPRO_10125</name>
</gene>
<name>A0A212IUZ3_9DELT</name>
<dbReference type="AlphaFoldDB" id="A0A212IUZ3"/>
<proteinExistence type="predicted"/>
<reference evidence="1" key="1">
    <citation type="submission" date="2016-04" db="EMBL/GenBank/DDBJ databases">
        <authorList>
            <person name="Evans L.H."/>
            <person name="Alamgir A."/>
            <person name="Owens N."/>
            <person name="Weber N.D."/>
            <person name="Virtaneva K."/>
            <person name="Barbian K."/>
            <person name="Babar A."/>
            <person name="Rosenke K."/>
        </authorList>
    </citation>
    <scope>NUCLEOTIDE SEQUENCE</scope>
    <source>
        <strain evidence="1">86</strain>
    </source>
</reference>
<sequence>MSLAAFSINTGGMAARMGAIGSSFAYDLTRRVSQSQGLDSAQASRASAVTPTDALADEQAAARAEKTGQLQKLESALSGTVAYMADKHGEKAASAMIALVYKRLGDGEINEESLGNAFLDVTRFIDANFGTGAGDNFMAHLNGSLNDSMNAFFDNGLSETFMVAPVSSGEGGAGGSVDAASLLEDIAQQYTDAIKEMLEEMRANPEQSGVAAAYGDPAHKEPMIGVMKDIVV</sequence>
<accession>A0A212IUZ3</accession>
<dbReference type="EMBL" id="FLUQ01000001">
    <property type="protein sequence ID" value="SBV91020.1"/>
    <property type="molecule type" value="Genomic_DNA"/>
</dbReference>